<evidence type="ECO:0000256" key="8">
    <source>
        <dbReference type="SAM" id="SignalP"/>
    </source>
</evidence>
<dbReference type="GO" id="GO:0030001">
    <property type="term" value="P:metal ion transport"/>
    <property type="evidence" value="ECO:0007669"/>
    <property type="project" value="InterPro"/>
</dbReference>
<comment type="subcellular location">
    <subcellularLocation>
        <location evidence="1">Cell envelope</location>
    </subcellularLocation>
</comment>
<keyword evidence="2 7" id="KW-0813">Transport</keyword>
<dbReference type="InterPro" id="IPR006129">
    <property type="entry name" value="AdhesinB"/>
</dbReference>
<sequence length="311" mass="34021">MFKRTLSILTVLLLSLGLVACGNSGAAKKATGGDKQTVTVTTSFLEDMVKQLAGDKVKVESIIPAGEDPHLYTPKSSDLDKLSSADLVLYHGLHFEGKMVDALEQSGVAVSKNFAEADLNTMDEDGKKVTDPHFWFDIKLYKQAVEVASEELQKLVPDAADDIKAKTKSYLAELDDLHAWNKEQLAQIAEGSRYLITPHDAFNYFARSYNFEIAAPQGVSTDSEVANSDMMETVDLIVNKKVKAIFTESTTNPERMEKLKEAVEAKGGTVTVVTGEGKELLSDSLAPVGEEGDTFIDMYKHNVSLIVEHLK</sequence>
<evidence type="ECO:0000313" key="9">
    <source>
        <dbReference type="EMBL" id="SNU90112.1"/>
    </source>
</evidence>
<dbReference type="STRING" id="1123308.GCA_000380085_01963"/>
<keyword evidence="6" id="KW-0449">Lipoprotein</keyword>
<dbReference type="PANTHER" id="PTHR42953">
    <property type="entry name" value="HIGH-AFFINITY ZINC UPTAKE SYSTEM PROTEIN ZNUA-RELATED"/>
    <property type="match status" value="1"/>
</dbReference>
<evidence type="ECO:0000256" key="5">
    <source>
        <dbReference type="ARBA" id="ARBA00023139"/>
    </source>
</evidence>
<evidence type="ECO:0000256" key="4">
    <source>
        <dbReference type="ARBA" id="ARBA00022729"/>
    </source>
</evidence>
<dbReference type="EMBL" id="LT906439">
    <property type="protein sequence ID" value="SNU90112.1"/>
    <property type="molecule type" value="Genomic_DNA"/>
</dbReference>
<proteinExistence type="inferred from homology"/>
<dbReference type="PROSITE" id="PS51257">
    <property type="entry name" value="PROKAR_LIPOPROTEIN"/>
    <property type="match status" value="1"/>
</dbReference>
<dbReference type="GO" id="GO:0007155">
    <property type="term" value="P:cell adhesion"/>
    <property type="evidence" value="ECO:0007669"/>
    <property type="project" value="InterPro"/>
</dbReference>
<dbReference type="Pfam" id="PF01297">
    <property type="entry name" value="ZnuA"/>
    <property type="match status" value="1"/>
</dbReference>
<accession>A0A239SXZ4</accession>
<dbReference type="SUPFAM" id="SSF53807">
    <property type="entry name" value="Helical backbone' metal receptor"/>
    <property type="match status" value="1"/>
</dbReference>
<evidence type="ECO:0000256" key="1">
    <source>
        <dbReference type="ARBA" id="ARBA00004196"/>
    </source>
</evidence>
<dbReference type="GO" id="GO:0030313">
    <property type="term" value="C:cell envelope"/>
    <property type="evidence" value="ECO:0007669"/>
    <property type="project" value="UniProtKB-SubCell"/>
</dbReference>
<keyword evidence="3" id="KW-0479">Metal-binding</keyword>
<dbReference type="InterPro" id="IPR006128">
    <property type="entry name" value="Lipoprotein_PsaA-like"/>
</dbReference>
<dbReference type="Gene3D" id="3.40.50.1980">
    <property type="entry name" value="Nitrogenase molybdenum iron protein domain"/>
    <property type="match status" value="2"/>
</dbReference>
<name>A0A239SXZ4_9STRE</name>
<dbReference type="RefSeq" id="WP_018374506.1">
    <property type="nucleotide sequence ID" value="NZ_LT906439.1"/>
</dbReference>
<feature type="signal peptide" evidence="8">
    <location>
        <begin position="1"/>
        <end position="20"/>
    </location>
</feature>
<evidence type="ECO:0000313" key="10">
    <source>
        <dbReference type="Proteomes" id="UP000215185"/>
    </source>
</evidence>
<dbReference type="PRINTS" id="PR00691">
    <property type="entry name" value="ADHESINB"/>
</dbReference>
<dbReference type="PRINTS" id="PR00690">
    <property type="entry name" value="ADHESNFAMILY"/>
</dbReference>
<keyword evidence="4 8" id="KW-0732">Signal</keyword>
<keyword evidence="5" id="KW-0564">Palmitate</keyword>
<dbReference type="eggNOG" id="COG0803">
    <property type="taxonomic scope" value="Bacteria"/>
</dbReference>
<evidence type="ECO:0000256" key="2">
    <source>
        <dbReference type="ARBA" id="ARBA00022448"/>
    </source>
</evidence>
<gene>
    <name evidence="9" type="primary">troA</name>
    <name evidence="9" type="ORF">SAMEA4412692_01740</name>
</gene>
<evidence type="ECO:0000256" key="6">
    <source>
        <dbReference type="ARBA" id="ARBA00023288"/>
    </source>
</evidence>
<comment type="similarity">
    <text evidence="7">Belongs to the bacterial solute-binding protein 9 family.</text>
</comment>
<organism evidence="9 10">
    <name type="scientific">Streptococcus merionis</name>
    <dbReference type="NCBI Taxonomy" id="400065"/>
    <lineage>
        <taxon>Bacteria</taxon>
        <taxon>Bacillati</taxon>
        <taxon>Bacillota</taxon>
        <taxon>Bacilli</taxon>
        <taxon>Lactobacillales</taxon>
        <taxon>Streptococcaceae</taxon>
        <taxon>Streptococcus</taxon>
    </lineage>
</organism>
<feature type="chain" id="PRO_5038959749" evidence="8">
    <location>
        <begin position="21"/>
        <end position="311"/>
    </location>
</feature>
<dbReference type="InterPro" id="IPR050492">
    <property type="entry name" value="Bact_metal-bind_prot9"/>
</dbReference>
<protein>
    <submittedName>
        <fullName evidence="9">High-affinity zinc uptake system protein znuA</fullName>
    </submittedName>
</protein>
<keyword evidence="10" id="KW-1185">Reference proteome</keyword>
<dbReference type="InterPro" id="IPR006127">
    <property type="entry name" value="ZnuA-like"/>
</dbReference>
<dbReference type="OrthoDB" id="9793396at2"/>
<dbReference type="KEGG" id="smen:SAMEA4412692_1740"/>
<evidence type="ECO:0000256" key="7">
    <source>
        <dbReference type="RuleBase" id="RU003512"/>
    </source>
</evidence>
<reference evidence="9 10" key="1">
    <citation type="submission" date="2017-06" db="EMBL/GenBank/DDBJ databases">
        <authorList>
            <consortium name="Pathogen Informatics"/>
        </authorList>
    </citation>
    <scope>NUCLEOTIDE SEQUENCE [LARGE SCALE GENOMIC DNA]</scope>
    <source>
        <strain evidence="9 10">NCTC13788</strain>
    </source>
</reference>
<dbReference type="PANTHER" id="PTHR42953:SF1">
    <property type="entry name" value="METAL-BINDING PROTEIN HI_0362-RELATED"/>
    <property type="match status" value="1"/>
</dbReference>
<evidence type="ECO:0000256" key="3">
    <source>
        <dbReference type="ARBA" id="ARBA00022723"/>
    </source>
</evidence>
<dbReference type="AlphaFoldDB" id="A0A239SXZ4"/>
<dbReference type="Proteomes" id="UP000215185">
    <property type="component" value="Chromosome 1"/>
</dbReference>
<dbReference type="GO" id="GO:0046872">
    <property type="term" value="F:metal ion binding"/>
    <property type="evidence" value="ECO:0007669"/>
    <property type="project" value="UniProtKB-KW"/>
</dbReference>